<reference evidence="2" key="1">
    <citation type="submission" date="2021-06" db="EMBL/GenBank/DDBJ databases">
        <authorList>
            <person name="Hodson N. C."/>
            <person name="Mongue J. A."/>
            <person name="Jaron S. K."/>
        </authorList>
    </citation>
    <scope>NUCLEOTIDE SEQUENCE</scope>
</reference>
<feature type="compositionally biased region" description="Polar residues" evidence="1">
    <location>
        <begin position="1"/>
        <end position="16"/>
    </location>
</feature>
<accession>A0A8J2JJ75</accession>
<proteinExistence type="predicted"/>
<organism evidence="2 3">
    <name type="scientific">Allacma fusca</name>
    <dbReference type="NCBI Taxonomy" id="39272"/>
    <lineage>
        <taxon>Eukaryota</taxon>
        <taxon>Metazoa</taxon>
        <taxon>Ecdysozoa</taxon>
        <taxon>Arthropoda</taxon>
        <taxon>Hexapoda</taxon>
        <taxon>Collembola</taxon>
        <taxon>Symphypleona</taxon>
        <taxon>Sminthuridae</taxon>
        <taxon>Allacma</taxon>
    </lineage>
</organism>
<name>A0A8J2JJ75_9HEXA</name>
<evidence type="ECO:0000256" key="1">
    <source>
        <dbReference type="SAM" id="MobiDB-lite"/>
    </source>
</evidence>
<gene>
    <name evidence="2" type="ORF">AFUS01_LOCUS9145</name>
</gene>
<comment type="caution">
    <text evidence="2">The sequence shown here is derived from an EMBL/GenBank/DDBJ whole genome shotgun (WGS) entry which is preliminary data.</text>
</comment>
<dbReference type="Proteomes" id="UP000708208">
    <property type="component" value="Unassembled WGS sequence"/>
</dbReference>
<protein>
    <submittedName>
        <fullName evidence="2">Uncharacterized protein</fullName>
    </submittedName>
</protein>
<keyword evidence="3" id="KW-1185">Reference proteome</keyword>
<sequence length="94" mass="10746">MWTGSSEDYDSSNSFTESKESIPSAEDLTWKETLEVPLRMGPLRDTGEVPRQTDAGRIYRPLLIVEEKKLKLTQNILEKLSNKNYRKDVSSLPS</sequence>
<dbReference type="EMBL" id="CAJVCH010064936">
    <property type="protein sequence ID" value="CAG7719842.1"/>
    <property type="molecule type" value="Genomic_DNA"/>
</dbReference>
<dbReference type="AlphaFoldDB" id="A0A8J2JJ75"/>
<evidence type="ECO:0000313" key="2">
    <source>
        <dbReference type="EMBL" id="CAG7719842.1"/>
    </source>
</evidence>
<evidence type="ECO:0000313" key="3">
    <source>
        <dbReference type="Proteomes" id="UP000708208"/>
    </source>
</evidence>
<feature type="region of interest" description="Disordered" evidence="1">
    <location>
        <begin position="1"/>
        <end position="28"/>
    </location>
</feature>